<dbReference type="OrthoDB" id="128386at2759"/>
<sequence>MSKQDEAIRRKKTAFRFSVSADSDLLKEVVMIAPFEAAYGQTGARGEEICEHMRKTIRRFAFSVQESHSKGLRTSGTEEEYQERNQLLQDISDMMDLAQLKKKTAISVQDKRKSDGQLIREATLMAMKRKNEEEGASWASSWSPSSKEPENKKFQRVGHLKDAASVVSTFTAMMEESFRIKAEEVAMNKEVLALEQRKLELEQARWRTSASFLPSSTILKGCRPSSNAVKQALKPSDEVKSLELSLPSAIMTAMKQCRRPLCFGLAQSQEDDYTLLKQVAAGTPFAAEKGQLKRAWQGLADTLMACENFGRVVDGKNLQNRFLALVDEHRKQEKEKHMLLDDIVTLYDDVKIELQKTEEQKRSQGQDEKDKSSAKWP</sequence>
<dbReference type="VEuPathDB" id="FungiDB:H310_12714"/>
<evidence type="ECO:0000313" key="2">
    <source>
        <dbReference type="EMBL" id="ETV93286.1"/>
    </source>
</evidence>
<protein>
    <submittedName>
        <fullName evidence="2">Uncharacterized protein</fullName>
    </submittedName>
</protein>
<dbReference type="GeneID" id="20089764"/>
<dbReference type="PANTHER" id="PTHR37558:SF1">
    <property type="entry name" value="HTH CENPB-TYPE DOMAIN-CONTAINING PROTEIN"/>
    <property type="match status" value="1"/>
</dbReference>
<accession>A0A024TI73</accession>
<reference evidence="2" key="1">
    <citation type="submission" date="2013-12" db="EMBL/GenBank/DDBJ databases">
        <title>The Genome Sequence of Aphanomyces invadans NJM9701.</title>
        <authorList>
            <consortium name="The Broad Institute Genomics Platform"/>
            <person name="Russ C."/>
            <person name="Tyler B."/>
            <person name="van West P."/>
            <person name="Dieguez-Uribeondo J."/>
            <person name="Young S.K."/>
            <person name="Zeng Q."/>
            <person name="Gargeya S."/>
            <person name="Fitzgerald M."/>
            <person name="Abouelleil A."/>
            <person name="Alvarado L."/>
            <person name="Chapman S.B."/>
            <person name="Gainer-Dewar J."/>
            <person name="Goldberg J."/>
            <person name="Griggs A."/>
            <person name="Gujja S."/>
            <person name="Hansen M."/>
            <person name="Howarth C."/>
            <person name="Imamovic A."/>
            <person name="Ireland A."/>
            <person name="Larimer J."/>
            <person name="McCowan C."/>
            <person name="Murphy C."/>
            <person name="Pearson M."/>
            <person name="Poon T.W."/>
            <person name="Priest M."/>
            <person name="Roberts A."/>
            <person name="Saif S."/>
            <person name="Shea T."/>
            <person name="Sykes S."/>
            <person name="Wortman J."/>
            <person name="Nusbaum C."/>
            <person name="Birren B."/>
        </authorList>
    </citation>
    <scope>NUCLEOTIDE SEQUENCE [LARGE SCALE GENOMIC DNA]</scope>
    <source>
        <strain evidence="2">NJM9701</strain>
    </source>
</reference>
<dbReference type="EMBL" id="KI913993">
    <property type="protein sequence ID" value="ETV93286.1"/>
    <property type="molecule type" value="Genomic_DNA"/>
</dbReference>
<dbReference type="AlphaFoldDB" id="A0A024TI73"/>
<proteinExistence type="predicted"/>
<dbReference type="RefSeq" id="XP_008878121.1">
    <property type="nucleotide sequence ID" value="XM_008879899.1"/>
</dbReference>
<name>A0A024TI73_9STRA</name>
<organism evidence="2">
    <name type="scientific">Aphanomyces invadans</name>
    <dbReference type="NCBI Taxonomy" id="157072"/>
    <lineage>
        <taxon>Eukaryota</taxon>
        <taxon>Sar</taxon>
        <taxon>Stramenopiles</taxon>
        <taxon>Oomycota</taxon>
        <taxon>Saprolegniomycetes</taxon>
        <taxon>Saprolegniales</taxon>
        <taxon>Verrucalvaceae</taxon>
        <taxon>Aphanomyces</taxon>
    </lineage>
</organism>
<gene>
    <name evidence="2" type="ORF">H310_12714</name>
</gene>
<evidence type="ECO:0000256" key="1">
    <source>
        <dbReference type="SAM" id="MobiDB-lite"/>
    </source>
</evidence>
<dbReference type="PANTHER" id="PTHR37558">
    <property type="entry name" value="HTH CENPB-TYPE DOMAIN-CONTAINING PROTEIN"/>
    <property type="match status" value="1"/>
</dbReference>
<feature type="region of interest" description="Disordered" evidence="1">
    <location>
        <begin position="357"/>
        <end position="377"/>
    </location>
</feature>